<comment type="caution">
    <text evidence="3">The sequence shown here is derived from an EMBL/GenBank/DDBJ whole genome shotgun (WGS) entry which is preliminary data.</text>
</comment>
<sequence>MNDRSEDNRTMVITDMNNEIEIKPLYDIESGTWTYLLLDESTKQAVLIDPVLEKLDRDLDYIVSMGYQLVATIDTHMHADHITAAGELREKTGCEAYAPHLSGAECATHFLKDKDVLQIGKLNLEIIHTPGHTPCSISLLLNGKYVFTGDALFVRGCGRTDFQGGNTEELYNSITNKLFKLPNDTVVFPGHDYKGFVSTTIGEEKNWNPRIAKKSLEEFKSIMDNLNLPEPKKIHEAVPANRACGKVV</sequence>
<dbReference type="CDD" id="cd07724">
    <property type="entry name" value="POD-like_MBL-fold"/>
    <property type="match status" value="1"/>
</dbReference>
<accession>A0ABT3M0N7</accession>
<organism evidence="3 4">
    <name type="scientific">Leptospira limi</name>
    <dbReference type="NCBI Taxonomy" id="2950023"/>
    <lineage>
        <taxon>Bacteria</taxon>
        <taxon>Pseudomonadati</taxon>
        <taxon>Spirochaetota</taxon>
        <taxon>Spirochaetia</taxon>
        <taxon>Leptospirales</taxon>
        <taxon>Leptospiraceae</taxon>
        <taxon>Leptospira</taxon>
    </lineage>
</organism>
<name>A0ABT3M0N7_9LEPT</name>
<evidence type="ECO:0000313" key="3">
    <source>
        <dbReference type="EMBL" id="MCW7463537.1"/>
    </source>
</evidence>
<dbReference type="PANTHER" id="PTHR43084:SF1">
    <property type="entry name" value="PERSULFIDE DIOXYGENASE ETHE1, MITOCHONDRIAL"/>
    <property type="match status" value="1"/>
</dbReference>
<dbReference type="Proteomes" id="UP001209737">
    <property type="component" value="Unassembled WGS sequence"/>
</dbReference>
<feature type="domain" description="Metallo-beta-lactamase" evidence="2">
    <location>
        <begin position="31"/>
        <end position="191"/>
    </location>
</feature>
<dbReference type="Pfam" id="PF00753">
    <property type="entry name" value="Lactamase_B"/>
    <property type="match status" value="1"/>
</dbReference>
<dbReference type="Gene3D" id="3.60.15.10">
    <property type="entry name" value="Ribonuclease Z/Hydroxyacylglutathione hydrolase-like"/>
    <property type="match status" value="1"/>
</dbReference>
<evidence type="ECO:0000256" key="1">
    <source>
        <dbReference type="ARBA" id="ARBA00022723"/>
    </source>
</evidence>
<dbReference type="SUPFAM" id="SSF56281">
    <property type="entry name" value="Metallo-hydrolase/oxidoreductase"/>
    <property type="match status" value="1"/>
</dbReference>
<keyword evidence="1" id="KW-0479">Metal-binding</keyword>
<proteinExistence type="predicted"/>
<dbReference type="PANTHER" id="PTHR43084">
    <property type="entry name" value="PERSULFIDE DIOXYGENASE ETHE1"/>
    <property type="match status" value="1"/>
</dbReference>
<keyword evidence="4" id="KW-1185">Reference proteome</keyword>
<dbReference type="InterPro" id="IPR051682">
    <property type="entry name" value="Mito_Persulfide_Diox"/>
</dbReference>
<dbReference type="InterPro" id="IPR036866">
    <property type="entry name" value="RibonucZ/Hydroxyglut_hydro"/>
</dbReference>
<protein>
    <submittedName>
        <fullName evidence="3">MBL fold metallo-hydrolase</fullName>
    </submittedName>
</protein>
<dbReference type="EMBL" id="JAMQPV010000003">
    <property type="protein sequence ID" value="MCW7463537.1"/>
    <property type="molecule type" value="Genomic_DNA"/>
</dbReference>
<reference evidence="3 4" key="1">
    <citation type="submission" date="2022-06" db="EMBL/GenBank/DDBJ databases">
        <title>Leptospira isolates from biofilms formed at urban environments.</title>
        <authorList>
            <person name="Ribeiro P.S."/>
            <person name="Sousa T."/>
            <person name="Carvalho N."/>
            <person name="Aburjaile F."/>
            <person name="Neves F."/>
            <person name="Oliveira D."/>
            <person name="Blanco L."/>
            <person name="Lima J."/>
            <person name="Costa F."/>
            <person name="Brenig B."/>
            <person name="Soares S."/>
            <person name="Ramos R."/>
            <person name="Goes-Neto A."/>
            <person name="Matiuzzi M."/>
            <person name="Azevedo V."/>
            <person name="Ristow P."/>
        </authorList>
    </citation>
    <scope>NUCLEOTIDE SEQUENCE [LARGE SCALE GENOMIC DNA]</scope>
    <source>
        <strain evidence="3 4">VSF25</strain>
    </source>
</reference>
<dbReference type="InterPro" id="IPR001279">
    <property type="entry name" value="Metallo-B-lactamas"/>
</dbReference>
<dbReference type="RefSeq" id="WP_265376311.1">
    <property type="nucleotide sequence ID" value="NZ_JAMQPV010000003.1"/>
</dbReference>
<dbReference type="SMART" id="SM00849">
    <property type="entry name" value="Lactamase_B"/>
    <property type="match status" value="1"/>
</dbReference>
<dbReference type="InterPro" id="IPR044528">
    <property type="entry name" value="POD-like_MBL-fold"/>
</dbReference>
<gene>
    <name evidence="3" type="ORF">ND812_15675</name>
</gene>
<evidence type="ECO:0000313" key="4">
    <source>
        <dbReference type="Proteomes" id="UP001209737"/>
    </source>
</evidence>
<evidence type="ECO:0000259" key="2">
    <source>
        <dbReference type="SMART" id="SM00849"/>
    </source>
</evidence>